<accession>A0ABQ0YHN3</accession>
<reference evidence="1 2" key="1">
    <citation type="journal article" date="2018" name="Biodegradation">
        <title>1,4-Dioxane degradation characteristics of Rhodococcus aetherivorans JCM 14343.</title>
        <authorList>
            <person name="Inoue D."/>
            <person name="Tsunoda T."/>
            <person name="Yamamoto N."/>
            <person name="Ike M."/>
            <person name="Sei K."/>
        </authorList>
    </citation>
    <scope>NUCLEOTIDE SEQUENCE [LARGE SCALE GENOMIC DNA]</scope>
    <source>
        <strain evidence="1 2">JCM 14343</strain>
    </source>
</reference>
<comment type="caution">
    <text evidence="1">The sequence shown here is derived from an EMBL/GenBank/DDBJ whole genome shotgun (WGS) entry which is preliminary data.</text>
</comment>
<dbReference type="EMBL" id="BLAH01000036">
    <property type="protein sequence ID" value="GES35987.1"/>
    <property type="molecule type" value="Genomic_DNA"/>
</dbReference>
<protein>
    <submittedName>
        <fullName evidence="1">Uncharacterized protein</fullName>
    </submittedName>
</protein>
<name>A0ABQ0YHN3_9NOCA</name>
<gene>
    <name evidence="1" type="ORF">RAJCM14343_1236</name>
</gene>
<sequence>MTGRASDRIEVDRIAQHAADAAFMMDAPHPKGYILTTASRVRRALYAYEWAKANKKPGDRDDYYYLPDPGEVRAAVLEYETSDG</sequence>
<dbReference type="RefSeq" id="WP_043801174.1">
    <property type="nucleotide sequence ID" value="NZ_BLAH01000036.1"/>
</dbReference>
<proteinExistence type="predicted"/>
<evidence type="ECO:0000313" key="1">
    <source>
        <dbReference type="EMBL" id="GES35987.1"/>
    </source>
</evidence>
<keyword evidence="2" id="KW-1185">Reference proteome</keyword>
<dbReference type="Proteomes" id="UP000325466">
    <property type="component" value="Unassembled WGS sequence"/>
</dbReference>
<organism evidence="1 2">
    <name type="scientific">Rhodococcus aetherivorans</name>
    <dbReference type="NCBI Taxonomy" id="191292"/>
    <lineage>
        <taxon>Bacteria</taxon>
        <taxon>Bacillati</taxon>
        <taxon>Actinomycetota</taxon>
        <taxon>Actinomycetes</taxon>
        <taxon>Mycobacteriales</taxon>
        <taxon>Nocardiaceae</taxon>
        <taxon>Rhodococcus</taxon>
    </lineage>
</organism>
<evidence type="ECO:0000313" key="2">
    <source>
        <dbReference type="Proteomes" id="UP000325466"/>
    </source>
</evidence>